<evidence type="ECO:0000313" key="1">
    <source>
        <dbReference type="EMBL" id="JAT75240.1"/>
    </source>
</evidence>
<dbReference type="EMBL" id="GDKF01003382">
    <property type="protein sequence ID" value="JAT75240.1"/>
    <property type="molecule type" value="Transcribed_RNA"/>
</dbReference>
<accession>A0A1D2A7Q8</accession>
<gene>
    <name evidence="1" type="ORF">g.93665</name>
</gene>
<organism evidence="1">
    <name type="scientific">Auxenochlorella protothecoides</name>
    <name type="common">Green microalga</name>
    <name type="synonym">Chlorella protothecoides</name>
    <dbReference type="NCBI Taxonomy" id="3075"/>
    <lineage>
        <taxon>Eukaryota</taxon>
        <taxon>Viridiplantae</taxon>
        <taxon>Chlorophyta</taxon>
        <taxon>core chlorophytes</taxon>
        <taxon>Trebouxiophyceae</taxon>
        <taxon>Chlorellales</taxon>
        <taxon>Chlorellaceae</taxon>
        <taxon>Auxenochlorella</taxon>
    </lineage>
</organism>
<protein>
    <submittedName>
        <fullName evidence="1">Uncharacterized protein</fullName>
    </submittedName>
</protein>
<name>A0A1D2A7Q8_AUXPR</name>
<sequence length="1124" mass="111861">LPSSEVTEELVARCVLPLMTLAPQDPFGPASCQAMAARLRLVRLALTVPAWEAAGPRLLRLLGLGGERQRPGAANLVAALGQAGAAWAGAAAVVDAEACRREWLRLLPLLAAGEGCAAVLSSGSYGGGGLGGDAAGLREGDGARMPLCDGAGDRAGPTALARLAAHARSAAAGPEDQALALQCLALAARHVALAPALGGGALAALCSVTSRAVTRAAAAARPALFAAGCALWLAALEEAPGARQAGLLGVLCLGAGASDGTCGARDNEKASPDATALDALAATLGAGGELPAEPRAQLMRVAAAACSARGRWPAPWRRLRAVMALPRLALEVLRDPASPPGLLASALVLLAVEGGRGQTETGAPGQGASSEADWRAPVAQLRDDPALLPSILRTVLGPGPGAASARPPEAGGARDDGTEAAARGLVAALRGICAADAPLAECAAADGSLLHTLLSGPEASGAEALLREAVPSSTARAAREGLLRRVRLDPALLRRRLGVLGALCPRPLQALEAALRARGARAERGEALETRARPALLDWLAACGGGLAPGTRLAAAQTCFELLRYSASGEAGGGDVEGAAAQARAAGLLVGAGTGEEERAGFAAEGSWTGTDAGGLALACEEALDAVHALLSAAPAPAGGTLVVLQRTESGPEPAATHAPAASASGVLAVATAAALCLLRRLGAAGCVPGAPPPPARLRRHAGVESASGRALRPLLRRCSLLAAAPRHAEDGEAAALLALLGWVVGRGLAPGAWAAAAAADLDLRALISTLPRHAPRGAPTLDLVLACAASAPGAGVVLELGGAEALLGLARRLVEGPALGAAPPDVEVSGRDLAAGGGGCASRRGRGMDPDTAGAYAGDGRRSAAHGLHCQALAALAVLGEGGRGRGAAAALQVAVLSHKRLLLALEPPEGSAEQPLTLAGLQEARATLFLASALLRQEGHWRAALPGALPDLRAASARFLSWAAQPDPEVVCAALDPSERAAAARPPPHAVDGGWHRALAAATPASAGSAFTWRVAEEVWACVAAALAFQLGSAPQVDEQEAAALGPQWVDADAARELAGGALAAGARLRDAAPGSAEALSTLRHCVRAAASAKALLGLLGRELESEEVARLAGLVEFLDRT</sequence>
<dbReference type="AlphaFoldDB" id="A0A1D2A7Q8"/>
<reference evidence="1" key="1">
    <citation type="submission" date="2015-08" db="EMBL/GenBank/DDBJ databases">
        <authorList>
            <person name="Babu N.S."/>
            <person name="Beckwith C.J."/>
            <person name="Beseler K.G."/>
            <person name="Brison A."/>
            <person name="Carone J.V."/>
            <person name="Caskin T.P."/>
            <person name="Diamond M."/>
            <person name="Durham M.E."/>
            <person name="Foxe J.M."/>
            <person name="Go M."/>
            <person name="Henderson B.A."/>
            <person name="Jones I.B."/>
            <person name="McGettigan J.A."/>
            <person name="Micheletti S.J."/>
            <person name="Nasrallah M.E."/>
            <person name="Ortiz D."/>
            <person name="Piller C.R."/>
            <person name="Privatt S.R."/>
            <person name="Schneider S.L."/>
            <person name="Sharp S."/>
            <person name="Smith T.C."/>
            <person name="Stanton J.D."/>
            <person name="Ullery H.E."/>
            <person name="Wilson R.J."/>
            <person name="Serrano M.G."/>
            <person name="Buck G."/>
            <person name="Lee V."/>
            <person name="Wang Y."/>
            <person name="Carvalho R."/>
            <person name="Voegtly L."/>
            <person name="Shi R."/>
            <person name="Duckworth R."/>
            <person name="Johnson A."/>
            <person name="Loviza R."/>
            <person name="Walstead R."/>
            <person name="Shah Z."/>
            <person name="Kiflezghi M."/>
            <person name="Wade K."/>
            <person name="Ball S.L."/>
            <person name="Bradley K.W."/>
            <person name="Asai D.J."/>
            <person name="Bowman C.A."/>
            <person name="Russell D.A."/>
            <person name="Pope W.H."/>
            <person name="Jacobs-Sera D."/>
            <person name="Hendrix R.W."/>
            <person name="Hatfull G.F."/>
        </authorList>
    </citation>
    <scope>NUCLEOTIDE SEQUENCE</scope>
</reference>
<feature type="non-terminal residue" evidence="1">
    <location>
        <position position="1"/>
    </location>
</feature>
<proteinExistence type="predicted"/>